<dbReference type="Proteomes" id="UP000235916">
    <property type="component" value="Unassembled WGS sequence"/>
</dbReference>
<dbReference type="CDD" id="cd15482">
    <property type="entry name" value="Sialidase_non-viral"/>
    <property type="match status" value="1"/>
</dbReference>
<name>A0A2N8KS94_9BURK</name>
<dbReference type="InterPro" id="IPR011646">
    <property type="entry name" value="KAP_P-loop"/>
</dbReference>
<protein>
    <recommendedName>
        <fullName evidence="9">Photosynthesis system II assembly factor Ycf48/Hcf136-like domain-containing protein</fullName>
    </recommendedName>
</protein>
<keyword evidence="2" id="KW-0604">Photosystem II</keyword>
<dbReference type="InterPro" id="IPR015943">
    <property type="entry name" value="WD40/YVTN_repeat-like_dom_sf"/>
</dbReference>
<dbReference type="SUPFAM" id="SSF52540">
    <property type="entry name" value="P-loop containing nucleoside triphosphate hydrolases"/>
    <property type="match status" value="1"/>
</dbReference>
<feature type="domain" description="Photosynthesis system II assembly factor Ycf48/Hcf136-like" evidence="6">
    <location>
        <begin position="98"/>
        <end position="377"/>
    </location>
</feature>
<gene>
    <name evidence="7" type="ORF">C1O66_21665</name>
</gene>
<proteinExistence type="predicted"/>
<accession>A0A2N8KS94</accession>
<feature type="region of interest" description="Disordered" evidence="3">
    <location>
        <begin position="1081"/>
        <end position="1119"/>
    </location>
</feature>
<dbReference type="GO" id="GO:0009523">
    <property type="term" value="C:photosystem II"/>
    <property type="evidence" value="ECO:0007669"/>
    <property type="project" value="UniProtKB-KW"/>
</dbReference>
<keyword evidence="1" id="KW-0602">Photosynthesis</keyword>
<evidence type="ECO:0000256" key="3">
    <source>
        <dbReference type="SAM" id="MobiDB-lite"/>
    </source>
</evidence>
<keyword evidence="4" id="KW-1133">Transmembrane helix</keyword>
<dbReference type="OrthoDB" id="8708627at2"/>
<reference evidence="7 8" key="1">
    <citation type="submission" date="2018-01" db="EMBL/GenBank/DDBJ databases">
        <title>Draft genome sequence of Paucibacter aquatile CR182 isolated from freshwater of the Nakdong River.</title>
        <authorList>
            <person name="Choi A."/>
            <person name="Chung E.J."/>
        </authorList>
    </citation>
    <scope>NUCLEOTIDE SEQUENCE [LARGE SCALE GENOMIC DNA]</scope>
    <source>
        <strain evidence="7 8">CR182</strain>
    </source>
</reference>
<feature type="domain" description="KAP NTPase" evidence="5">
    <location>
        <begin position="759"/>
        <end position="832"/>
    </location>
</feature>
<dbReference type="PANTHER" id="PTHR47199">
    <property type="entry name" value="PHOTOSYSTEM II STABILITY/ASSEMBLY FACTOR HCF136, CHLOROPLASTIC"/>
    <property type="match status" value="1"/>
</dbReference>
<organism evidence="7 8">
    <name type="scientific">Kinneretia aquatilis</name>
    <dbReference type="NCBI Taxonomy" id="2070761"/>
    <lineage>
        <taxon>Bacteria</taxon>
        <taxon>Pseudomonadati</taxon>
        <taxon>Pseudomonadota</taxon>
        <taxon>Betaproteobacteria</taxon>
        <taxon>Burkholderiales</taxon>
        <taxon>Sphaerotilaceae</taxon>
        <taxon>Roseateles</taxon>
    </lineage>
</organism>
<evidence type="ECO:0000256" key="1">
    <source>
        <dbReference type="ARBA" id="ARBA00022531"/>
    </source>
</evidence>
<feature type="domain" description="KAP NTPase" evidence="5">
    <location>
        <begin position="1015"/>
        <end position="1070"/>
    </location>
</feature>
<keyword evidence="8" id="KW-1185">Reference proteome</keyword>
<dbReference type="Pfam" id="PF07693">
    <property type="entry name" value="KAP_NTPase"/>
    <property type="match status" value="2"/>
</dbReference>
<comment type="caution">
    <text evidence="7">The sequence shown here is derived from an EMBL/GenBank/DDBJ whole genome shotgun (WGS) entry which is preliminary data.</text>
</comment>
<feature type="transmembrane region" description="Helical" evidence="4">
    <location>
        <begin position="1181"/>
        <end position="1198"/>
    </location>
</feature>
<evidence type="ECO:0000256" key="4">
    <source>
        <dbReference type="SAM" id="Phobius"/>
    </source>
</evidence>
<evidence type="ECO:0008006" key="9">
    <source>
        <dbReference type="Google" id="ProtNLM"/>
    </source>
</evidence>
<dbReference type="Gene3D" id="2.130.10.10">
    <property type="entry name" value="YVTN repeat-like/Quinoprotein amine dehydrogenase"/>
    <property type="match status" value="3"/>
</dbReference>
<dbReference type="PANTHER" id="PTHR47199:SF2">
    <property type="entry name" value="PHOTOSYSTEM II STABILITY_ASSEMBLY FACTOR HCF136, CHLOROPLASTIC"/>
    <property type="match status" value="1"/>
</dbReference>
<evidence type="ECO:0000313" key="7">
    <source>
        <dbReference type="EMBL" id="PND36313.1"/>
    </source>
</evidence>
<sequence>MASASASRESQETGADGAAEARLRWRAALFFLSMLALLLIPAAYFFQARFEPCGNPLEPGPAAWSRDWWACPIERNRAERRHGMDLLAELRAVHTHADGQRGWAVGSRGALLRTEDGGRSWDLVDLPAELKSSILNALVFAADGLRGWAAVEDGEILATLDGGKNWKLQRREAGKSWVQLLSTADGLKVWALSRQGEVYASEDGGQSWVSQAEELSRRILGLALQAGGQRLWAVDGNGQAWERPSLGEPWRMRSSSERQAFQTQDPLGIPSRVQLSALGTRAWALSRSGLLQFTEDGGASWASPAQLPGLEILAVHAQEDGLSVWAVGRRGRIALSRDGGRTWALQASASSADLYAVSFAPDGLRGWAVGEQGTVLRTVDGGQHWRLQQSSQRPIWGQVALMPDGRQAFVAGQPGAIQRTVDGGRVWQVQATGTREDLYRGAFLSDGLRGWVVGSRGAILATRDGGQSWQPQARGQIDRELVGVYFLPDGLRGWVVGQKGLIRATVDGGLTWLERSLDAGKPQEQTLFGIHASADGRRLCVVGERGGIWLSEDGGQRWRVASPATLPRDLMAVTGSPDGQRLWAVGEKGQMLRSQDGGQTWQTQQLAAADVDLYAVSFLADGQRGWVAGDKGSLHYTRDGGSSWQAAKTLPAGVERAALASVSFLEDGMTGLAAGEGGLVLSSRDGGQSWALASSGHAQWPVPGFLALLAGLLLLLLSLVGVMAWRFRGAPQSLRGLLNARAEADTPISRGDQDKLNFRPVVDALSYFLRHQATQAPLTVALTAPWGRGKSSMMRMLEDKLQRGGLHTVWFNVWHHQKEPVLLAALLNSLSAQAVPGWLTVSGWAFRSKLVWLRFARQPFLGLGPLLIWFFMTLFVPLYLLVGTLMYGFSGVALSQGSPAFASLADGLLALAALVTGNPASEALMAGEWSKFLRETVGALGSQPAKIVPLLLTLWGLLSVFFLFSHFARAFPARPGALLSSLGPRFSIAAAEEQTGFRQRFRDHFLDVAQALRPGTLTVFIDDLDRCEPAKAAEMLEAVNYLSDAGPCFIVLGMAMEVVEAQLGETYKDLAQRKHDFDLARQAPEGRQAHVSGQALDDRAAASEAPAAPPPKAAPSSQQVQLSYARKYLEKLVQIYVPVPSPSEEGLAQLLAEDGAAAPQRAAVARALALEQSLAQFNRRFWGVFRFAFVLLALLWLASEGQQWNAQREQARRDEELAKMQAWDQTLLQRQAAVTESRGYAHWLSLQPTQAPAMAPSPAASAASAFGALRRTPSVPPAPPPDEAFLRVQQARQALQQEQAWQRSQESQAWLDKLSQQRRDEAYQDMERSVQALDDSLAGLAEGLQAFRAAEQGPVRRLDPDAAERPGDRPAAPRASEAQMARLAEARPTPASPQLPTEVWAIYLPMMVFTALMFAGILLSRQRQQIRASEAYEDALADCRPLLQKLESLRAPREIKRFMNLSRYLALRVNARSYARLPSGLAWWPGLRQRMEALLPEPPEWQEQEVVALAALHLARAELAPQIDAVQWLLDPACRRGAPGCTAELERLGRHLAGGAETQARQAQDRVRRFLALLTEMQAPAAPADESTTPPA</sequence>
<dbReference type="EMBL" id="POSP01000004">
    <property type="protein sequence ID" value="PND36313.1"/>
    <property type="molecule type" value="Genomic_DNA"/>
</dbReference>
<feature type="domain" description="Photosynthesis system II assembly factor Ycf48/Hcf136-like" evidence="6">
    <location>
        <begin position="612"/>
        <end position="691"/>
    </location>
</feature>
<evidence type="ECO:0000259" key="5">
    <source>
        <dbReference type="Pfam" id="PF07693"/>
    </source>
</evidence>
<dbReference type="InterPro" id="IPR028203">
    <property type="entry name" value="PSII_CF48-like_dom"/>
</dbReference>
<feature type="transmembrane region" description="Helical" evidence="4">
    <location>
        <begin position="27"/>
        <end position="46"/>
    </location>
</feature>
<evidence type="ECO:0000259" key="6">
    <source>
        <dbReference type="Pfam" id="PF14870"/>
    </source>
</evidence>
<feature type="domain" description="Photosynthesis system II assembly factor Ycf48/Hcf136-like" evidence="6">
    <location>
        <begin position="426"/>
        <end position="559"/>
    </location>
</feature>
<feature type="region of interest" description="Disordered" evidence="3">
    <location>
        <begin position="1351"/>
        <end position="1391"/>
    </location>
</feature>
<keyword evidence="4" id="KW-0472">Membrane</keyword>
<feature type="transmembrane region" description="Helical" evidence="4">
    <location>
        <begin position="947"/>
        <end position="964"/>
    </location>
</feature>
<feature type="transmembrane region" description="Helical" evidence="4">
    <location>
        <begin position="704"/>
        <end position="725"/>
    </location>
</feature>
<feature type="compositionally biased region" description="Basic and acidic residues" evidence="3">
    <location>
        <begin position="1354"/>
        <end position="1368"/>
    </location>
</feature>
<dbReference type="Pfam" id="PF14870">
    <property type="entry name" value="PSII_BNR"/>
    <property type="match status" value="3"/>
</dbReference>
<dbReference type="InterPro" id="IPR027417">
    <property type="entry name" value="P-loop_NTPase"/>
</dbReference>
<evidence type="ECO:0000256" key="2">
    <source>
        <dbReference type="ARBA" id="ARBA00023276"/>
    </source>
</evidence>
<dbReference type="SUPFAM" id="SSF110296">
    <property type="entry name" value="Oligoxyloglucan reducing end-specific cellobiohydrolase"/>
    <property type="match status" value="3"/>
</dbReference>
<dbReference type="GO" id="GO:0015979">
    <property type="term" value="P:photosynthesis"/>
    <property type="evidence" value="ECO:0007669"/>
    <property type="project" value="UniProtKB-KW"/>
</dbReference>
<feature type="transmembrane region" description="Helical" evidence="4">
    <location>
        <begin position="866"/>
        <end position="889"/>
    </location>
</feature>
<evidence type="ECO:0000313" key="8">
    <source>
        <dbReference type="Proteomes" id="UP000235916"/>
    </source>
</evidence>
<keyword evidence="4" id="KW-0812">Transmembrane</keyword>
<feature type="transmembrane region" description="Helical" evidence="4">
    <location>
        <begin position="1400"/>
        <end position="1419"/>
    </location>
</feature>